<comment type="caution">
    <text evidence="2">The sequence shown here is derived from an EMBL/GenBank/DDBJ whole genome shotgun (WGS) entry which is preliminary data.</text>
</comment>
<keyword evidence="1" id="KW-0732">Signal</keyword>
<feature type="signal peptide" evidence="1">
    <location>
        <begin position="1"/>
        <end position="18"/>
    </location>
</feature>
<evidence type="ECO:0008006" key="4">
    <source>
        <dbReference type="Google" id="ProtNLM"/>
    </source>
</evidence>
<feature type="chain" id="PRO_5044694543" description="Hyphally-regulated cell wall protein N-terminal domain-containing protein" evidence="1">
    <location>
        <begin position="19"/>
        <end position="155"/>
    </location>
</feature>
<evidence type="ECO:0000256" key="1">
    <source>
        <dbReference type="SAM" id="SignalP"/>
    </source>
</evidence>
<dbReference type="Proteomes" id="UP000590412">
    <property type="component" value="Unassembled WGS sequence"/>
</dbReference>
<protein>
    <recommendedName>
        <fullName evidence="4">Hyphally-regulated cell wall protein N-terminal domain-containing protein</fullName>
    </recommendedName>
</protein>
<proteinExistence type="predicted"/>
<accession>A0A8X7NK96</accession>
<evidence type="ECO:0000313" key="3">
    <source>
        <dbReference type="Proteomes" id="UP000590412"/>
    </source>
</evidence>
<organism evidence="2 3">
    <name type="scientific">Candida parapsilosis</name>
    <name type="common">Yeast</name>
    <dbReference type="NCBI Taxonomy" id="5480"/>
    <lineage>
        <taxon>Eukaryota</taxon>
        <taxon>Fungi</taxon>
        <taxon>Dikarya</taxon>
        <taxon>Ascomycota</taxon>
        <taxon>Saccharomycotina</taxon>
        <taxon>Pichiomycetes</taxon>
        <taxon>Debaryomycetaceae</taxon>
        <taxon>Candida/Lodderomyces clade</taxon>
        <taxon>Candida</taxon>
    </lineage>
</organism>
<dbReference type="OrthoDB" id="4018368at2759"/>
<reference evidence="2" key="1">
    <citation type="submission" date="2020-03" db="EMBL/GenBank/DDBJ databases">
        <title>FDA dAtabase for Regulatory Grade micrObial Sequences (FDA-ARGOS): Supporting development and validation of Infectious Disease Dx tests.</title>
        <authorList>
            <person name="Campos J."/>
            <person name="Goldberg B."/>
            <person name="Tallon L."/>
            <person name="Sadzewicz L."/>
            <person name="Vavikolanu K."/>
            <person name="Mehta A."/>
            <person name="Aluvathingal J."/>
            <person name="Nadendla S."/>
            <person name="Nandy P."/>
            <person name="Geyer C."/>
            <person name="Yan Y."/>
            <person name="Sichtig H."/>
        </authorList>
    </citation>
    <scope>NUCLEOTIDE SEQUENCE [LARGE SCALE GENOMIC DNA]</scope>
    <source>
        <strain evidence="2">FDAARGOS_652</strain>
    </source>
</reference>
<sequence>MQLFQYISIIAFAAQTLAAKTRYQFFAKSEYDEINGHGLTFLPEGDAIDYFFVQNDGSTPASILTYNDEQQEFYFQVTPNLKLGLTKGGDILSLSLGTPLKADIGEDGIVTFDGSDKLHAVSHLHISNTGDNYAVIVGNFKGGFPFTIEAKEYTK</sequence>
<name>A0A8X7NK96_CANPA</name>
<dbReference type="EMBL" id="JABWAB010000004">
    <property type="protein sequence ID" value="KAF6052324.1"/>
    <property type="molecule type" value="Genomic_DNA"/>
</dbReference>
<evidence type="ECO:0000313" key="2">
    <source>
        <dbReference type="EMBL" id="KAF6052324.1"/>
    </source>
</evidence>
<dbReference type="AlphaFoldDB" id="A0A8X7NK96"/>
<gene>
    <name evidence="2" type="ORF">FOB60_002580</name>
</gene>